<dbReference type="Pfam" id="PF13518">
    <property type="entry name" value="HTH_28"/>
    <property type="match status" value="1"/>
</dbReference>
<dbReference type="InterPro" id="IPR025948">
    <property type="entry name" value="HTH-like_dom"/>
</dbReference>
<organism evidence="3 4">
    <name type="scientific">Aquibacillus koreensis</name>
    <dbReference type="NCBI Taxonomy" id="279446"/>
    <lineage>
        <taxon>Bacteria</taxon>
        <taxon>Bacillati</taxon>
        <taxon>Bacillota</taxon>
        <taxon>Bacilli</taxon>
        <taxon>Bacillales</taxon>
        <taxon>Bacillaceae</taxon>
        <taxon>Aquibacillus</taxon>
    </lineage>
</organism>
<protein>
    <submittedName>
        <fullName evidence="3">IS3 family transposase</fullName>
    </submittedName>
</protein>
<dbReference type="InterPro" id="IPR048020">
    <property type="entry name" value="Transpos_IS3"/>
</dbReference>
<comment type="caution">
    <text evidence="3">The sequence shown here is derived from an EMBL/GenBank/DDBJ whole genome shotgun (WGS) entry which is preliminary data.</text>
</comment>
<dbReference type="Pfam" id="PF13333">
    <property type="entry name" value="rve_2"/>
    <property type="match status" value="1"/>
</dbReference>
<proteinExistence type="predicted"/>
<dbReference type="PROSITE" id="PS50994">
    <property type="entry name" value="INTEGRASE"/>
    <property type="match status" value="1"/>
</dbReference>
<sequence>MGENKNVYSEEVKRKVIEMKLSKKYTNKQIMEKCGIRNVSQIKRWMKWFRDGEEHRLSQPIGKQYSFGKGPEELSEIDQLKRQVKHLKIKNEILKKVPGNRRELVPEVVIELVESLKEVYAVSMICDCIGVPRSTYYRWLQKSWEPTELEQQIIDICKTLKYRVGHRMVKKILKEDHHISVNRLTVQRIMQKYNIQCRVKPKRKSKIAGESKCIVPNLLEQNFKADRPNQKWVTDITYLNFGESTMYLSSIMDLYNNEIVAYRVSHNQEVDLVLETLKAACNGRETKGLILHSDQGSQYTSYAFQELAEEKGIITSMSRKGNCFDNAVIESFHSTIKSEEFYTHQKARLTNSIVLEKVESYMYYYNYIRPFSKLNCLSPVQFRAKAA</sequence>
<dbReference type="SUPFAM" id="SSF46689">
    <property type="entry name" value="Homeodomain-like"/>
    <property type="match status" value="1"/>
</dbReference>
<dbReference type="InterPro" id="IPR009057">
    <property type="entry name" value="Homeodomain-like_sf"/>
</dbReference>
<accession>A0A9X3WPP7</accession>
<feature type="domain" description="Integrase catalytic" evidence="2">
    <location>
        <begin position="224"/>
        <end position="387"/>
    </location>
</feature>
<dbReference type="InterPro" id="IPR036397">
    <property type="entry name" value="RNaseH_sf"/>
</dbReference>
<dbReference type="NCBIfam" id="NF033516">
    <property type="entry name" value="transpos_IS3"/>
    <property type="match status" value="1"/>
</dbReference>
<dbReference type="InterPro" id="IPR050900">
    <property type="entry name" value="Transposase_IS3/IS150/IS904"/>
</dbReference>
<dbReference type="SUPFAM" id="SSF53098">
    <property type="entry name" value="Ribonuclease H-like"/>
    <property type="match status" value="1"/>
</dbReference>
<dbReference type="PANTHER" id="PTHR46889:SF4">
    <property type="entry name" value="TRANSPOSASE INSO FOR INSERTION SEQUENCE ELEMENT IS911B-RELATED"/>
    <property type="match status" value="1"/>
</dbReference>
<comment type="function">
    <text evidence="1">Involved in the transposition of the insertion sequence.</text>
</comment>
<name>A0A9X3WPP7_9BACI</name>
<dbReference type="Pfam" id="PF00665">
    <property type="entry name" value="rve"/>
    <property type="match status" value="1"/>
</dbReference>
<dbReference type="Proteomes" id="UP001145072">
    <property type="component" value="Unassembled WGS sequence"/>
</dbReference>
<dbReference type="EMBL" id="JAMQJZ010000041">
    <property type="protein sequence ID" value="MDC3422880.1"/>
    <property type="molecule type" value="Genomic_DNA"/>
</dbReference>
<dbReference type="AlphaFoldDB" id="A0A9X3WPP7"/>
<dbReference type="InterPro" id="IPR001584">
    <property type="entry name" value="Integrase_cat-core"/>
</dbReference>
<evidence type="ECO:0000313" key="4">
    <source>
        <dbReference type="Proteomes" id="UP001145072"/>
    </source>
</evidence>
<evidence type="ECO:0000256" key="1">
    <source>
        <dbReference type="ARBA" id="ARBA00002286"/>
    </source>
</evidence>
<keyword evidence="4" id="KW-1185">Reference proteome</keyword>
<dbReference type="RefSeq" id="WP_259867866.1">
    <property type="nucleotide sequence ID" value="NZ_JAMQJZ010000041.1"/>
</dbReference>
<dbReference type="Gene3D" id="3.30.420.10">
    <property type="entry name" value="Ribonuclease H-like superfamily/Ribonuclease H"/>
    <property type="match status" value="1"/>
</dbReference>
<dbReference type="Pfam" id="PF13276">
    <property type="entry name" value="HTH_21"/>
    <property type="match status" value="1"/>
</dbReference>
<evidence type="ECO:0000259" key="2">
    <source>
        <dbReference type="PROSITE" id="PS50994"/>
    </source>
</evidence>
<evidence type="ECO:0000313" key="3">
    <source>
        <dbReference type="EMBL" id="MDC3422880.1"/>
    </source>
</evidence>
<dbReference type="GO" id="GO:0015074">
    <property type="term" value="P:DNA integration"/>
    <property type="evidence" value="ECO:0007669"/>
    <property type="project" value="InterPro"/>
</dbReference>
<dbReference type="InterPro" id="IPR012337">
    <property type="entry name" value="RNaseH-like_sf"/>
</dbReference>
<dbReference type="GO" id="GO:0003676">
    <property type="term" value="F:nucleic acid binding"/>
    <property type="evidence" value="ECO:0007669"/>
    <property type="project" value="InterPro"/>
</dbReference>
<dbReference type="PANTHER" id="PTHR46889">
    <property type="entry name" value="TRANSPOSASE INSF FOR INSERTION SEQUENCE IS3B-RELATED"/>
    <property type="match status" value="1"/>
</dbReference>
<gene>
    <name evidence="3" type="ORF">NC661_21285</name>
</gene>
<dbReference type="InterPro" id="IPR055247">
    <property type="entry name" value="InsJ-like_HTH"/>
</dbReference>
<reference evidence="3" key="1">
    <citation type="submission" date="2022-06" db="EMBL/GenBank/DDBJ databases">
        <title>Aquibacillus sp. a new bacterium isolated from soil saline samples.</title>
        <authorList>
            <person name="Galisteo C."/>
            <person name="De La Haba R."/>
            <person name="Sanchez-Porro C."/>
            <person name="Ventosa A."/>
        </authorList>
    </citation>
    <scope>NUCLEOTIDE SEQUENCE</scope>
    <source>
        <strain evidence="3">JCM 12387</strain>
    </source>
</reference>